<dbReference type="RefSeq" id="WP_181472283.1">
    <property type="nucleotide sequence ID" value="NZ_JACEFG010000002.1"/>
</dbReference>
<name>A0A838CT63_9BACI</name>
<dbReference type="EMBL" id="JACEFG010000002">
    <property type="protein sequence ID" value="MBA2175257.1"/>
    <property type="molecule type" value="Genomic_DNA"/>
</dbReference>
<protein>
    <recommendedName>
        <fullName evidence="4">Sporulation lipoprotein YhcN/YlaJ (Spore_YhcN_YlaJ)</fullName>
    </recommendedName>
</protein>
<organism evidence="2 3">
    <name type="scientific">Halobacillus locisalis</name>
    <dbReference type="NCBI Taxonomy" id="220753"/>
    <lineage>
        <taxon>Bacteria</taxon>
        <taxon>Bacillati</taxon>
        <taxon>Bacillota</taxon>
        <taxon>Bacilli</taxon>
        <taxon>Bacillales</taxon>
        <taxon>Bacillaceae</taxon>
        <taxon>Halobacillus</taxon>
    </lineage>
</organism>
<evidence type="ECO:0000256" key="1">
    <source>
        <dbReference type="SAM" id="MobiDB-lite"/>
    </source>
</evidence>
<accession>A0A838CT63</accession>
<gene>
    <name evidence="2" type="ORF">H0266_10155</name>
</gene>
<dbReference type="Proteomes" id="UP000571017">
    <property type="component" value="Unassembled WGS sequence"/>
</dbReference>
<comment type="caution">
    <text evidence="2">The sequence shown here is derived from an EMBL/GenBank/DDBJ whole genome shotgun (WGS) entry which is preliminary data.</text>
</comment>
<sequence>MKQRSTITITVLLVMLLSGCGLQMEKYQGETSRDDIENMGMNDKVTNETQNPRLMSEPGDTWGLKQDRKLIKEAVNQIPGAETKRVILEANRVWVSVKVDGADDLSKEEMDDWKEEVKQVVFRAVPRYDVSVKVS</sequence>
<keyword evidence="3" id="KW-1185">Reference proteome</keyword>
<dbReference type="AlphaFoldDB" id="A0A838CT63"/>
<dbReference type="PROSITE" id="PS51257">
    <property type="entry name" value="PROKAR_LIPOPROTEIN"/>
    <property type="match status" value="1"/>
</dbReference>
<evidence type="ECO:0000313" key="3">
    <source>
        <dbReference type="Proteomes" id="UP000571017"/>
    </source>
</evidence>
<evidence type="ECO:0008006" key="4">
    <source>
        <dbReference type="Google" id="ProtNLM"/>
    </source>
</evidence>
<reference evidence="2 3" key="1">
    <citation type="journal article" date="2004" name="Extremophiles">
        <title>Halobacillus locisalis sp. nov., a halophilic bacterium isolated from a marine solar saltern of the Yellow Sea in Korea.</title>
        <authorList>
            <person name="Yoon J.H."/>
            <person name="Kang K.H."/>
            <person name="Oh T.K."/>
            <person name="Park Y.H."/>
        </authorList>
    </citation>
    <scope>NUCLEOTIDE SEQUENCE [LARGE SCALE GENOMIC DNA]</scope>
    <source>
        <strain evidence="2 3">KCTC 3788</strain>
    </source>
</reference>
<feature type="region of interest" description="Disordered" evidence="1">
    <location>
        <begin position="33"/>
        <end position="59"/>
    </location>
</feature>
<proteinExistence type="predicted"/>
<evidence type="ECO:0000313" key="2">
    <source>
        <dbReference type="EMBL" id="MBA2175257.1"/>
    </source>
</evidence>